<comment type="subcellular location">
    <subcellularLocation>
        <location evidence="1">Secreted</location>
    </subcellularLocation>
</comment>
<feature type="disulfide bond" evidence="5">
    <location>
        <begin position="63"/>
        <end position="78"/>
    </location>
</feature>
<feature type="disulfide bond" evidence="5">
    <location>
        <begin position="120"/>
        <end position="132"/>
    </location>
</feature>
<evidence type="ECO:0000256" key="5">
    <source>
        <dbReference type="PROSITE-ProRule" id="PRU01243"/>
    </source>
</evidence>
<evidence type="ECO:0000256" key="1">
    <source>
        <dbReference type="ARBA" id="ARBA00004613"/>
    </source>
</evidence>
<dbReference type="OrthoDB" id="3928926at2759"/>
<protein>
    <recommendedName>
        <fullName evidence="7">AA1-like domain-containing protein</fullName>
    </recommendedName>
</protein>
<dbReference type="Gene3D" id="2.40.350.20">
    <property type="match status" value="1"/>
</dbReference>
<gene>
    <name evidence="8" type="ORF">G6O67_007890</name>
</gene>
<keyword evidence="4 5" id="KW-1015">Disulfide bond</keyword>
<evidence type="ECO:0000259" key="7">
    <source>
        <dbReference type="PROSITE" id="PS51895"/>
    </source>
</evidence>
<dbReference type="EMBL" id="JAAVMX010000009">
    <property type="protein sequence ID" value="KAF4504440.1"/>
    <property type="molecule type" value="Genomic_DNA"/>
</dbReference>
<evidence type="ECO:0000256" key="6">
    <source>
        <dbReference type="SAM" id="SignalP"/>
    </source>
</evidence>
<evidence type="ECO:0000313" key="9">
    <source>
        <dbReference type="Proteomes" id="UP000557566"/>
    </source>
</evidence>
<dbReference type="Pfam" id="PF16541">
    <property type="entry name" value="AltA1"/>
    <property type="match status" value="1"/>
</dbReference>
<feature type="domain" description="AA1-like" evidence="7">
    <location>
        <begin position="23"/>
        <end position="145"/>
    </location>
</feature>
<feature type="chain" id="PRO_5034111467" description="AA1-like domain-containing protein" evidence="6">
    <location>
        <begin position="21"/>
        <end position="154"/>
    </location>
</feature>
<feature type="signal peptide" evidence="6">
    <location>
        <begin position="1"/>
        <end position="20"/>
    </location>
</feature>
<dbReference type="Proteomes" id="UP000557566">
    <property type="component" value="Unassembled WGS sequence"/>
</dbReference>
<dbReference type="AlphaFoldDB" id="A0A8H4LSF9"/>
<evidence type="ECO:0000256" key="3">
    <source>
        <dbReference type="ARBA" id="ARBA00022729"/>
    </source>
</evidence>
<evidence type="ECO:0000313" key="8">
    <source>
        <dbReference type="EMBL" id="KAF4504440.1"/>
    </source>
</evidence>
<keyword evidence="9" id="KW-1185">Reference proteome</keyword>
<accession>A0A8H4LSF9</accession>
<evidence type="ECO:0000256" key="2">
    <source>
        <dbReference type="ARBA" id="ARBA00022525"/>
    </source>
</evidence>
<evidence type="ECO:0000256" key="4">
    <source>
        <dbReference type="ARBA" id="ARBA00023157"/>
    </source>
</evidence>
<reference evidence="8 9" key="1">
    <citation type="journal article" date="2020" name="Genome Biol. Evol.">
        <title>A new high-quality draft genome assembly of the Chinese cordyceps Ophiocordyceps sinensis.</title>
        <authorList>
            <person name="Shu R."/>
            <person name="Zhang J."/>
            <person name="Meng Q."/>
            <person name="Zhang H."/>
            <person name="Zhou G."/>
            <person name="Li M."/>
            <person name="Wu P."/>
            <person name="Zhao Y."/>
            <person name="Chen C."/>
            <person name="Qin Q."/>
        </authorList>
    </citation>
    <scope>NUCLEOTIDE SEQUENCE [LARGE SCALE GENOMIC DNA]</scope>
    <source>
        <strain evidence="8 9">IOZ07</strain>
    </source>
</reference>
<proteinExistence type="predicted"/>
<dbReference type="PROSITE" id="PS51895">
    <property type="entry name" value="AA1"/>
    <property type="match status" value="1"/>
</dbReference>
<dbReference type="GO" id="GO:0005576">
    <property type="term" value="C:extracellular region"/>
    <property type="evidence" value="ECO:0007669"/>
    <property type="project" value="UniProtKB-SubCell"/>
</dbReference>
<dbReference type="InterPro" id="IPR032382">
    <property type="entry name" value="AltA1"/>
</dbReference>
<sequence length="154" mass="16249">MRAAAIFSRFFVVFAAAASAETEPSETVEIFNFMVRKDVSENGTQIDVVDFKLNGMDANGLGCTGQAPAFPSSELVTCGGSKYRFSLHAGTDGAEFSLRIFHDLDSAVGYWGQGNVPTVCRAGGDGPGDYVCSQVAPTTIVIGNTPPPVEPNVY</sequence>
<comment type="caution">
    <text evidence="8">The sequence shown here is derived from an EMBL/GenBank/DDBJ whole genome shotgun (WGS) entry which is preliminary data.</text>
</comment>
<keyword evidence="2" id="KW-0964">Secreted</keyword>
<keyword evidence="3 6" id="KW-0732">Signal</keyword>
<name>A0A8H4LSF9_9HYPO</name>
<organism evidence="8 9">
    <name type="scientific">Ophiocordyceps sinensis</name>
    <dbReference type="NCBI Taxonomy" id="72228"/>
    <lineage>
        <taxon>Eukaryota</taxon>
        <taxon>Fungi</taxon>
        <taxon>Dikarya</taxon>
        <taxon>Ascomycota</taxon>
        <taxon>Pezizomycotina</taxon>
        <taxon>Sordariomycetes</taxon>
        <taxon>Hypocreomycetidae</taxon>
        <taxon>Hypocreales</taxon>
        <taxon>Ophiocordycipitaceae</taxon>
        <taxon>Ophiocordyceps</taxon>
    </lineage>
</organism>